<keyword evidence="3" id="KW-1185">Reference proteome</keyword>
<dbReference type="CTD" id="6753943"/>
<dbReference type="Proteomes" id="UP000009022">
    <property type="component" value="Unassembled WGS sequence"/>
</dbReference>
<accession>B3RXB2</accession>
<dbReference type="RefSeq" id="XP_002112276.1">
    <property type="nucleotide sequence ID" value="XM_002112240.1"/>
</dbReference>
<feature type="region of interest" description="Disordered" evidence="1">
    <location>
        <begin position="36"/>
        <end position="63"/>
    </location>
</feature>
<dbReference type="EMBL" id="DS985245">
    <property type="protein sequence ID" value="EDV24386.1"/>
    <property type="molecule type" value="Genomic_DNA"/>
</dbReference>
<dbReference type="AlphaFoldDB" id="B3RXB2"/>
<gene>
    <name evidence="2" type="ORF">TRIADDRAFT_56147</name>
</gene>
<organism evidence="2 3">
    <name type="scientific">Trichoplax adhaerens</name>
    <name type="common">Trichoplax reptans</name>
    <dbReference type="NCBI Taxonomy" id="10228"/>
    <lineage>
        <taxon>Eukaryota</taxon>
        <taxon>Metazoa</taxon>
        <taxon>Placozoa</taxon>
        <taxon>Uniplacotomia</taxon>
        <taxon>Trichoplacea</taxon>
        <taxon>Trichoplacidae</taxon>
        <taxon>Trichoplax</taxon>
    </lineage>
</organism>
<reference evidence="2 3" key="1">
    <citation type="journal article" date="2008" name="Nature">
        <title>The Trichoplax genome and the nature of placozoans.</title>
        <authorList>
            <person name="Srivastava M."/>
            <person name="Begovic E."/>
            <person name="Chapman J."/>
            <person name="Putnam N.H."/>
            <person name="Hellsten U."/>
            <person name="Kawashima T."/>
            <person name="Kuo A."/>
            <person name="Mitros T."/>
            <person name="Salamov A."/>
            <person name="Carpenter M.L."/>
            <person name="Signorovitch A.Y."/>
            <person name="Moreno M.A."/>
            <person name="Kamm K."/>
            <person name="Grimwood J."/>
            <person name="Schmutz J."/>
            <person name="Shapiro H."/>
            <person name="Grigoriev I.V."/>
            <person name="Buss L.W."/>
            <person name="Schierwater B."/>
            <person name="Dellaporta S.L."/>
            <person name="Rokhsar D.S."/>
        </authorList>
    </citation>
    <scope>NUCLEOTIDE SEQUENCE [LARGE SCALE GENOMIC DNA]</scope>
    <source>
        <strain evidence="2 3">Grell-BS-1999</strain>
    </source>
</reference>
<dbReference type="HOGENOM" id="CLU_2006832_0_0_1"/>
<sequence length="124" mass="13861">MSVLISRRKQRPSSASAALQTHFSRQTVTIDDIRPATSIPTSRNLRNNVRNQQTPIGTKTRTQHNNAINGWTSIVPMQTNSRTQRRITLSTVNNVSISTNTRSRPTTAASSKIKQNVDSIYNNE</sequence>
<feature type="region of interest" description="Disordered" evidence="1">
    <location>
        <begin position="98"/>
        <end position="124"/>
    </location>
</feature>
<evidence type="ECO:0000256" key="1">
    <source>
        <dbReference type="SAM" id="MobiDB-lite"/>
    </source>
</evidence>
<evidence type="ECO:0000313" key="3">
    <source>
        <dbReference type="Proteomes" id="UP000009022"/>
    </source>
</evidence>
<proteinExistence type="predicted"/>
<dbReference type="GeneID" id="6753943"/>
<dbReference type="KEGG" id="tad:TRIADDRAFT_56147"/>
<name>B3RXB2_TRIAD</name>
<feature type="compositionally biased region" description="Polar residues" evidence="1">
    <location>
        <begin position="38"/>
        <end position="63"/>
    </location>
</feature>
<evidence type="ECO:0000313" key="2">
    <source>
        <dbReference type="EMBL" id="EDV24386.1"/>
    </source>
</evidence>
<dbReference type="InParanoid" id="B3RXB2"/>
<protein>
    <submittedName>
        <fullName evidence="2">Uncharacterized protein</fullName>
    </submittedName>
</protein>